<dbReference type="PANTHER" id="PTHR43133:SF46">
    <property type="entry name" value="RNA POLYMERASE SIGMA-70 FACTOR ECF SUBFAMILY"/>
    <property type="match status" value="1"/>
</dbReference>
<protein>
    <submittedName>
        <fullName evidence="7">RNA polymerase ECF-type sigma factor</fullName>
    </submittedName>
    <submittedName>
        <fullName evidence="8">RNA polymerase sigma-70 factor</fullName>
    </submittedName>
</protein>
<keyword evidence="4" id="KW-0804">Transcription</keyword>
<evidence type="ECO:0000259" key="6">
    <source>
        <dbReference type="Pfam" id="PF08281"/>
    </source>
</evidence>
<keyword evidence="2" id="KW-0805">Transcription regulation</keyword>
<dbReference type="Pfam" id="PF08281">
    <property type="entry name" value="Sigma70_r4_2"/>
    <property type="match status" value="1"/>
</dbReference>
<evidence type="ECO:0000256" key="2">
    <source>
        <dbReference type="ARBA" id="ARBA00023015"/>
    </source>
</evidence>
<sequence length="186" mass="22160">MNFSLSDFNRFFLEYQQRFIHFATTYVHDEAVAEDVVIESMMYYWENKEHLATDTNIPAYVLTAIKHKCIDYLRHRQLHQEVSDEISSLYAWELSNRILSLEEFEPNEIFTREIQELVDETLSTLPERTRHIFIMSRYENKSHKEIAELLGITAKGVEFHISKATKALRLALKDYLPTALLFFYFH</sequence>
<dbReference type="Gene3D" id="1.10.10.10">
    <property type="entry name" value="Winged helix-like DNA-binding domain superfamily/Winged helix DNA-binding domain"/>
    <property type="match status" value="1"/>
</dbReference>
<dbReference type="PANTHER" id="PTHR43133">
    <property type="entry name" value="RNA POLYMERASE ECF-TYPE SIGMA FACTO"/>
    <property type="match status" value="1"/>
</dbReference>
<dbReference type="InterPro" id="IPR014327">
    <property type="entry name" value="RNA_pol_sigma70_bacteroid"/>
</dbReference>
<dbReference type="Gene3D" id="1.10.1740.10">
    <property type="match status" value="1"/>
</dbReference>
<reference evidence="8 10" key="2">
    <citation type="submission" date="2018-08" db="EMBL/GenBank/DDBJ databases">
        <title>A genome reference for cultivated species of the human gut microbiota.</title>
        <authorList>
            <person name="Zou Y."/>
            <person name="Xue W."/>
            <person name="Luo G."/>
        </authorList>
    </citation>
    <scope>NUCLEOTIDE SEQUENCE [LARGE SCALE GENOMIC DNA]</scope>
    <source>
        <strain evidence="8 10">AF14-42</strain>
    </source>
</reference>
<dbReference type="GO" id="GO:0006352">
    <property type="term" value="P:DNA-templated transcription initiation"/>
    <property type="evidence" value="ECO:0007669"/>
    <property type="project" value="InterPro"/>
</dbReference>
<proteinExistence type="inferred from homology"/>
<dbReference type="InterPro" id="IPR013325">
    <property type="entry name" value="RNA_pol_sigma_r2"/>
</dbReference>
<evidence type="ECO:0000313" key="10">
    <source>
        <dbReference type="Proteomes" id="UP000285343"/>
    </source>
</evidence>
<dbReference type="Pfam" id="PF04542">
    <property type="entry name" value="Sigma70_r2"/>
    <property type="match status" value="1"/>
</dbReference>
<dbReference type="EMBL" id="CYZF01000002">
    <property type="protein sequence ID" value="CUN87618.1"/>
    <property type="molecule type" value="Genomic_DNA"/>
</dbReference>
<evidence type="ECO:0000256" key="3">
    <source>
        <dbReference type="ARBA" id="ARBA00023082"/>
    </source>
</evidence>
<dbReference type="InterPro" id="IPR007627">
    <property type="entry name" value="RNA_pol_sigma70_r2"/>
</dbReference>
<dbReference type="EMBL" id="QRZC01000001">
    <property type="protein sequence ID" value="RGV46560.1"/>
    <property type="molecule type" value="Genomic_DNA"/>
</dbReference>
<feature type="domain" description="RNA polymerase sigma factor 70 region 4 type 2" evidence="6">
    <location>
        <begin position="116"/>
        <end position="168"/>
    </location>
</feature>
<dbReference type="GO" id="GO:0016987">
    <property type="term" value="F:sigma factor activity"/>
    <property type="evidence" value="ECO:0007669"/>
    <property type="project" value="UniProtKB-KW"/>
</dbReference>
<reference evidence="7 9" key="1">
    <citation type="submission" date="2015-09" db="EMBL/GenBank/DDBJ databases">
        <authorList>
            <consortium name="Pathogen Informatics"/>
        </authorList>
    </citation>
    <scope>NUCLEOTIDE SEQUENCE [LARGE SCALE GENOMIC DNA]</scope>
    <source>
        <strain evidence="7 9">2789STDY5608791</strain>
    </source>
</reference>
<accession>A0A174AJF1</accession>
<dbReference type="InterPro" id="IPR039425">
    <property type="entry name" value="RNA_pol_sigma-70-like"/>
</dbReference>
<dbReference type="InterPro" id="IPR036388">
    <property type="entry name" value="WH-like_DNA-bd_sf"/>
</dbReference>
<dbReference type="NCBIfam" id="TIGR02937">
    <property type="entry name" value="sigma70-ECF"/>
    <property type="match status" value="1"/>
</dbReference>
<evidence type="ECO:0000256" key="4">
    <source>
        <dbReference type="ARBA" id="ARBA00023163"/>
    </source>
</evidence>
<organism evidence="7 9">
    <name type="scientific">Bacteroides uniformis</name>
    <dbReference type="NCBI Taxonomy" id="820"/>
    <lineage>
        <taxon>Bacteria</taxon>
        <taxon>Pseudomonadati</taxon>
        <taxon>Bacteroidota</taxon>
        <taxon>Bacteroidia</taxon>
        <taxon>Bacteroidales</taxon>
        <taxon>Bacteroidaceae</taxon>
        <taxon>Bacteroides</taxon>
    </lineage>
</organism>
<evidence type="ECO:0000313" key="9">
    <source>
        <dbReference type="Proteomes" id="UP000095419"/>
    </source>
</evidence>
<dbReference type="RefSeq" id="WP_057087195.1">
    <property type="nucleotide sequence ID" value="NZ_CYZF01000002.1"/>
</dbReference>
<dbReference type="NCBIfam" id="TIGR02985">
    <property type="entry name" value="Sig70_bacteroi1"/>
    <property type="match status" value="1"/>
</dbReference>
<dbReference type="InterPro" id="IPR014284">
    <property type="entry name" value="RNA_pol_sigma-70_dom"/>
</dbReference>
<feature type="domain" description="RNA polymerase sigma-70 region 2" evidence="5">
    <location>
        <begin position="12"/>
        <end position="77"/>
    </location>
</feature>
<evidence type="ECO:0000313" key="7">
    <source>
        <dbReference type="EMBL" id="CUN87618.1"/>
    </source>
</evidence>
<dbReference type="SUPFAM" id="SSF88946">
    <property type="entry name" value="Sigma2 domain of RNA polymerase sigma factors"/>
    <property type="match status" value="1"/>
</dbReference>
<evidence type="ECO:0000259" key="5">
    <source>
        <dbReference type="Pfam" id="PF04542"/>
    </source>
</evidence>
<comment type="similarity">
    <text evidence="1">Belongs to the sigma-70 factor family. ECF subfamily.</text>
</comment>
<dbReference type="InterPro" id="IPR013249">
    <property type="entry name" value="RNA_pol_sigma70_r4_t2"/>
</dbReference>
<dbReference type="GO" id="GO:0003677">
    <property type="term" value="F:DNA binding"/>
    <property type="evidence" value="ECO:0007669"/>
    <property type="project" value="InterPro"/>
</dbReference>
<gene>
    <name evidence="8" type="ORF">DWW14_01105</name>
    <name evidence="7" type="ORF">ERS417307_00714</name>
</gene>
<evidence type="ECO:0000313" key="8">
    <source>
        <dbReference type="EMBL" id="RGV46560.1"/>
    </source>
</evidence>
<dbReference type="CDD" id="cd06171">
    <property type="entry name" value="Sigma70_r4"/>
    <property type="match status" value="1"/>
</dbReference>
<keyword evidence="3" id="KW-0731">Sigma factor</keyword>
<dbReference type="Proteomes" id="UP000285343">
    <property type="component" value="Unassembled WGS sequence"/>
</dbReference>
<dbReference type="InterPro" id="IPR013324">
    <property type="entry name" value="RNA_pol_sigma_r3/r4-like"/>
</dbReference>
<dbReference type="AlphaFoldDB" id="A0A174AJF1"/>
<name>A0A174AJF1_BACUN</name>
<dbReference type="SUPFAM" id="SSF88659">
    <property type="entry name" value="Sigma3 and sigma4 domains of RNA polymerase sigma factors"/>
    <property type="match status" value="1"/>
</dbReference>
<dbReference type="Proteomes" id="UP000095419">
    <property type="component" value="Unassembled WGS sequence"/>
</dbReference>
<evidence type="ECO:0000256" key="1">
    <source>
        <dbReference type="ARBA" id="ARBA00010641"/>
    </source>
</evidence>